<dbReference type="Proteomes" id="UP000234254">
    <property type="component" value="Unassembled WGS sequence"/>
</dbReference>
<protein>
    <submittedName>
        <fullName evidence="1">Uncharacterized protein</fullName>
    </submittedName>
</protein>
<sequence length="260" mass="29104">MNDTLEKTAFPFKISDVDTAMCLVDLKTHACTFQDYLFNRWQGVRPLTPPNNINQYLPTDGKANLADDTRNHFYDAELQHLAEHIDTTLSRPFLVLGGTSTRFGTQKVHTELFIEIGNSVVREQERPQAQCLAQDRIIILTAQDGRYPLPSPVLIDAHYSIARISHATGCGEIVRQILRIYDALPTLARDGTTNVARLLLITTLGPFARSKLGDDNENVGSGAVDARPIGRGLWRKMIVEQPFDVLLLRIYGVYQQEVSA</sequence>
<organism evidence="1 2">
    <name type="scientific">Aspergillus campestris (strain IBT 28561)</name>
    <dbReference type="NCBI Taxonomy" id="1392248"/>
    <lineage>
        <taxon>Eukaryota</taxon>
        <taxon>Fungi</taxon>
        <taxon>Dikarya</taxon>
        <taxon>Ascomycota</taxon>
        <taxon>Pezizomycotina</taxon>
        <taxon>Eurotiomycetes</taxon>
        <taxon>Eurotiomycetidae</taxon>
        <taxon>Eurotiales</taxon>
        <taxon>Aspergillaceae</taxon>
        <taxon>Aspergillus</taxon>
        <taxon>Aspergillus subgen. Circumdati</taxon>
    </lineage>
</organism>
<dbReference type="VEuPathDB" id="FungiDB:P168DRAFT_280183"/>
<reference evidence="1" key="1">
    <citation type="submission" date="2016-12" db="EMBL/GenBank/DDBJ databases">
        <title>The genomes of Aspergillus section Nigri reveals drivers in fungal speciation.</title>
        <authorList>
            <consortium name="DOE Joint Genome Institute"/>
            <person name="Vesth T.C."/>
            <person name="Nybo J."/>
            <person name="Theobald S."/>
            <person name="Brandl J."/>
            <person name="Frisvad J.C."/>
            <person name="Nielsen K.F."/>
            <person name="Lyhne E.K."/>
            <person name="Kogle M.E."/>
            <person name="Kuo A."/>
            <person name="Riley R."/>
            <person name="Clum A."/>
            <person name="Nolan M."/>
            <person name="Lipzen A."/>
            <person name="Salamov A."/>
            <person name="Henrissat B."/>
            <person name="Wiebenga A."/>
            <person name="De vries R.P."/>
            <person name="Grigoriev I.V."/>
            <person name="Mortensen U.H."/>
            <person name="Andersen M.R."/>
            <person name="Baker S.E."/>
        </authorList>
    </citation>
    <scope>NUCLEOTIDE SEQUENCE</scope>
    <source>
        <strain evidence="1">IBT 28561</strain>
    </source>
</reference>
<evidence type="ECO:0000313" key="2">
    <source>
        <dbReference type="Proteomes" id="UP000234254"/>
    </source>
</evidence>
<dbReference type="RefSeq" id="XP_024695400.1">
    <property type="nucleotide sequence ID" value="XM_024835856.1"/>
</dbReference>
<accession>A0A2I1DAB7</accession>
<name>A0A2I1DAB7_ASPC2</name>
<evidence type="ECO:0000313" key="1">
    <source>
        <dbReference type="EMBL" id="PKY06806.1"/>
    </source>
</evidence>
<dbReference type="GeneID" id="36543380"/>
<proteinExistence type="predicted"/>
<comment type="caution">
    <text evidence="1">The sequence shown here is derived from an EMBL/GenBank/DDBJ whole genome shotgun (WGS) entry which is preliminary data.</text>
</comment>
<dbReference type="AlphaFoldDB" id="A0A2I1DAB7"/>
<dbReference type="EMBL" id="MSFM01000003">
    <property type="protein sequence ID" value="PKY06806.1"/>
    <property type="molecule type" value="Genomic_DNA"/>
</dbReference>
<keyword evidence="2" id="KW-1185">Reference proteome</keyword>
<gene>
    <name evidence="1" type="ORF">P168DRAFT_280183</name>
</gene>
<dbReference type="OrthoDB" id="2104739at2759"/>